<keyword evidence="2 4" id="KW-0547">Nucleotide-binding</keyword>
<dbReference type="Proteomes" id="UP000487596">
    <property type="component" value="Unassembled WGS sequence"/>
</dbReference>
<evidence type="ECO:0000256" key="3">
    <source>
        <dbReference type="ARBA" id="ARBA00022840"/>
    </source>
</evidence>
<evidence type="ECO:0000313" key="6">
    <source>
        <dbReference type="EMBL" id="KAB6135392.1"/>
    </source>
</evidence>
<sequence>MKKIAILGASEPHLPLFLKAKEMGLETYCFAWNQGAYCKDYADHYYDISITDKEQIAQVCQKEQINGIISNALEIAVPTVAYVSNLLGLNGIPYNVALDARNKFQMREKVAHQQACQQPNYTLYQSGNMPSSYPVIVKPVDGSCSNGVTKVSRKEDFAQALDRALQASCNNCILIEEYIEGREVSVESISFHGKHYVITITDKETTGAPYFVETAHHQPSNLPFDIQEKLKCAVKSMLDAIGINNGASHAEFKIDQNGNIFFIEVGARGGGDFISYDLVKLSTGYDYVRGMIEVALNEFTIPKHAFQKYSGVYFLSKEVSYIRTFIENNKNAEWTVRYHIDEGPLHELKKSQDRSGYIIYQTDHRISISEK</sequence>
<dbReference type="PANTHER" id="PTHR43585:SF2">
    <property type="entry name" value="ATP-GRASP ENZYME FSQD"/>
    <property type="match status" value="1"/>
</dbReference>
<dbReference type="PROSITE" id="PS50975">
    <property type="entry name" value="ATP_GRASP"/>
    <property type="match status" value="1"/>
</dbReference>
<dbReference type="EMBL" id="FOUM01000007">
    <property type="protein sequence ID" value="SFM61326.1"/>
    <property type="molecule type" value="Genomic_DNA"/>
</dbReference>
<dbReference type="EMBL" id="WDEH01000030">
    <property type="protein sequence ID" value="KAB6135392.1"/>
    <property type="molecule type" value="Genomic_DNA"/>
</dbReference>
<dbReference type="Pfam" id="PF13535">
    <property type="entry name" value="ATP-grasp_4"/>
    <property type="match status" value="1"/>
</dbReference>
<reference evidence="9 10" key="1">
    <citation type="submission" date="2016-10" db="EMBL/GenBank/DDBJ databases">
        <authorList>
            <person name="de Groot N.N."/>
        </authorList>
    </citation>
    <scope>NUCLEOTIDE SEQUENCE [LARGE SCALE GENOMIC DNA]</scope>
    <source>
        <strain evidence="8 10">NLAE-zl-C202</strain>
        <strain evidence="7 9">NLAE-zl-G339</strain>
    </source>
</reference>
<dbReference type="Gene3D" id="3.30.470.20">
    <property type="entry name" value="ATP-grasp fold, B domain"/>
    <property type="match status" value="1"/>
</dbReference>
<dbReference type="InterPro" id="IPR013815">
    <property type="entry name" value="ATP_grasp_subdomain_1"/>
</dbReference>
<keyword evidence="1" id="KW-0436">Ligase</keyword>
<protein>
    <submittedName>
        <fullName evidence="6">ATP-grasp domain-containing protein</fullName>
    </submittedName>
    <submittedName>
        <fullName evidence="8">Biotin carboxylase</fullName>
    </submittedName>
</protein>
<dbReference type="AlphaFoldDB" id="A0A1I4S9Y7"/>
<evidence type="ECO:0000259" key="5">
    <source>
        <dbReference type="PROSITE" id="PS50975"/>
    </source>
</evidence>
<evidence type="ECO:0000256" key="1">
    <source>
        <dbReference type="ARBA" id="ARBA00022598"/>
    </source>
</evidence>
<proteinExistence type="predicted"/>
<dbReference type="GO" id="GO:0046872">
    <property type="term" value="F:metal ion binding"/>
    <property type="evidence" value="ECO:0007669"/>
    <property type="project" value="InterPro"/>
</dbReference>
<evidence type="ECO:0000256" key="2">
    <source>
        <dbReference type="ARBA" id="ARBA00022741"/>
    </source>
</evidence>
<dbReference type="Gene3D" id="3.30.1490.20">
    <property type="entry name" value="ATP-grasp fold, A domain"/>
    <property type="match status" value="1"/>
</dbReference>
<evidence type="ECO:0000313" key="10">
    <source>
        <dbReference type="Proteomes" id="UP000183766"/>
    </source>
</evidence>
<keyword evidence="3 4" id="KW-0067">ATP-binding</keyword>
<reference evidence="6 11" key="2">
    <citation type="journal article" date="2019" name="Nat. Med.">
        <title>A library of human gut bacterial isolates paired with longitudinal multiomics data enables mechanistic microbiome research.</title>
        <authorList>
            <person name="Poyet M."/>
            <person name="Groussin M."/>
            <person name="Gibbons S.M."/>
            <person name="Avila-Pacheco J."/>
            <person name="Jiang X."/>
            <person name="Kearney S.M."/>
            <person name="Perrotta A.R."/>
            <person name="Berdy B."/>
            <person name="Zhao S."/>
            <person name="Lieberman T.D."/>
            <person name="Swanson P.K."/>
            <person name="Smith M."/>
            <person name="Roesemann S."/>
            <person name="Alexander J.E."/>
            <person name="Rich S.A."/>
            <person name="Livny J."/>
            <person name="Vlamakis H."/>
            <person name="Clish C."/>
            <person name="Bullock K."/>
            <person name="Deik A."/>
            <person name="Scott J."/>
            <person name="Pierce K.A."/>
            <person name="Xavier R.J."/>
            <person name="Alm E.J."/>
        </authorList>
    </citation>
    <scope>NUCLEOTIDE SEQUENCE [LARGE SCALE GENOMIC DNA]</scope>
    <source>
        <strain evidence="6 11">BIOML-A62</strain>
    </source>
</reference>
<evidence type="ECO:0000256" key="4">
    <source>
        <dbReference type="PROSITE-ProRule" id="PRU00409"/>
    </source>
</evidence>
<name>A0A1I4S9Y7_9BACE</name>
<dbReference type="GO" id="GO:0005524">
    <property type="term" value="F:ATP binding"/>
    <property type="evidence" value="ECO:0007669"/>
    <property type="project" value="UniProtKB-UniRule"/>
</dbReference>
<dbReference type="RefSeq" id="WP_009039134.1">
    <property type="nucleotide sequence ID" value="NZ_FNRP01000006.1"/>
</dbReference>
<accession>A0A1I4S9Y7</accession>
<organism evidence="8 10">
    <name type="scientific">Bacteroides xylanisolvens</name>
    <dbReference type="NCBI Taxonomy" id="371601"/>
    <lineage>
        <taxon>Bacteria</taxon>
        <taxon>Pseudomonadati</taxon>
        <taxon>Bacteroidota</taxon>
        <taxon>Bacteroidia</taxon>
        <taxon>Bacteroidales</taxon>
        <taxon>Bacteroidaceae</taxon>
        <taxon>Bacteroides</taxon>
    </lineage>
</organism>
<dbReference type="Proteomes" id="UP000183040">
    <property type="component" value="Unassembled WGS sequence"/>
</dbReference>
<gene>
    <name evidence="6" type="ORF">GA424_16670</name>
    <name evidence="7" type="ORF">SAMN04487924_106155</name>
    <name evidence="8" type="ORF">SAMN05216250_107133</name>
</gene>
<dbReference type="PANTHER" id="PTHR43585">
    <property type="entry name" value="FUMIPYRROLE BIOSYNTHESIS PROTEIN C"/>
    <property type="match status" value="1"/>
</dbReference>
<dbReference type="Gene3D" id="3.40.50.20">
    <property type="match status" value="1"/>
</dbReference>
<feature type="domain" description="ATP-grasp" evidence="5">
    <location>
        <begin position="108"/>
        <end position="296"/>
    </location>
</feature>
<dbReference type="Proteomes" id="UP000183766">
    <property type="component" value="Unassembled WGS sequence"/>
</dbReference>
<dbReference type="InterPro" id="IPR011761">
    <property type="entry name" value="ATP-grasp"/>
</dbReference>
<dbReference type="InterPro" id="IPR052032">
    <property type="entry name" value="ATP-dep_AA_Ligase"/>
</dbReference>
<evidence type="ECO:0000313" key="9">
    <source>
        <dbReference type="Proteomes" id="UP000183040"/>
    </source>
</evidence>
<dbReference type="EMBL" id="FNRP01000006">
    <property type="protein sequence ID" value="SEA45425.1"/>
    <property type="molecule type" value="Genomic_DNA"/>
</dbReference>
<evidence type="ECO:0000313" key="7">
    <source>
        <dbReference type="EMBL" id="SEA45425.1"/>
    </source>
</evidence>
<evidence type="ECO:0000313" key="8">
    <source>
        <dbReference type="EMBL" id="SFM61326.1"/>
    </source>
</evidence>
<evidence type="ECO:0000313" key="11">
    <source>
        <dbReference type="Proteomes" id="UP000487596"/>
    </source>
</evidence>
<dbReference type="SUPFAM" id="SSF56059">
    <property type="entry name" value="Glutathione synthetase ATP-binding domain-like"/>
    <property type="match status" value="1"/>
</dbReference>
<dbReference type="GO" id="GO:0016874">
    <property type="term" value="F:ligase activity"/>
    <property type="evidence" value="ECO:0007669"/>
    <property type="project" value="UniProtKB-KW"/>
</dbReference>